<dbReference type="AlphaFoldDB" id="A0A1G7Y8Z6"/>
<protein>
    <recommendedName>
        <fullName evidence="4">Lipoprotein</fullName>
    </recommendedName>
</protein>
<dbReference type="PROSITE" id="PS51257">
    <property type="entry name" value="PROKAR_LIPOPROTEIN"/>
    <property type="match status" value="1"/>
</dbReference>
<evidence type="ECO:0000313" key="3">
    <source>
        <dbReference type="Proteomes" id="UP000199296"/>
    </source>
</evidence>
<evidence type="ECO:0008006" key="4">
    <source>
        <dbReference type="Google" id="ProtNLM"/>
    </source>
</evidence>
<evidence type="ECO:0000313" key="2">
    <source>
        <dbReference type="EMBL" id="SDG92793.1"/>
    </source>
</evidence>
<keyword evidence="3" id="KW-1185">Reference proteome</keyword>
<proteinExistence type="predicted"/>
<dbReference type="EMBL" id="FNCW01000011">
    <property type="protein sequence ID" value="SDG92793.1"/>
    <property type="molecule type" value="Genomic_DNA"/>
</dbReference>
<evidence type="ECO:0000256" key="1">
    <source>
        <dbReference type="SAM" id="SignalP"/>
    </source>
</evidence>
<feature type="chain" id="PRO_5011614913" description="Lipoprotein" evidence="1">
    <location>
        <begin position="23"/>
        <end position="159"/>
    </location>
</feature>
<sequence length="159" mass="18356">MMMKYQSLMLLFMLVACKSAQTDMPLLQDCPNNGDCEVQVLKETKLIISENSEGILEISFEEDLNFQVIFIQFKDKKLSDYKEEIYLQIPSRFKEIHSKNHSLQNQKVIYGKLGGTADEGFKHIKHGELQLVNLDDYISLHLEIDSESSHVFNIVDVKI</sequence>
<dbReference type="Proteomes" id="UP000199296">
    <property type="component" value="Unassembled WGS sequence"/>
</dbReference>
<keyword evidence="1" id="KW-0732">Signal</keyword>
<accession>A0A1G7Y8Z6</accession>
<name>A0A1G7Y8Z6_9FLAO</name>
<reference evidence="2 3" key="1">
    <citation type="submission" date="2016-10" db="EMBL/GenBank/DDBJ databases">
        <authorList>
            <person name="de Groot N.N."/>
        </authorList>
    </citation>
    <scope>NUCLEOTIDE SEQUENCE [LARGE SCALE GENOMIC DNA]</scope>
    <source>
        <strain evidence="2 3">DSM 19803</strain>
    </source>
</reference>
<organism evidence="2 3">
    <name type="scientific">Psychroflexus sediminis</name>
    <dbReference type="NCBI Taxonomy" id="470826"/>
    <lineage>
        <taxon>Bacteria</taxon>
        <taxon>Pseudomonadati</taxon>
        <taxon>Bacteroidota</taxon>
        <taxon>Flavobacteriia</taxon>
        <taxon>Flavobacteriales</taxon>
        <taxon>Flavobacteriaceae</taxon>
        <taxon>Psychroflexus</taxon>
    </lineage>
</organism>
<feature type="signal peptide" evidence="1">
    <location>
        <begin position="1"/>
        <end position="22"/>
    </location>
</feature>
<gene>
    <name evidence="2" type="ORF">SAMN04488027_11143</name>
</gene>
<dbReference type="STRING" id="470826.SAMN04488027_11143"/>